<dbReference type="OrthoDB" id="20872at2759"/>
<feature type="region of interest" description="Disordered" evidence="1">
    <location>
        <begin position="371"/>
        <end position="413"/>
    </location>
</feature>
<dbReference type="SUPFAM" id="SSF52540">
    <property type="entry name" value="P-loop containing nucleoside triphosphate hydrolases"/>
    <property type="match status" value="1"/>
</dbReference>
<gene>
    <name evidence="2" type="ORF">B0I36DRAFT_368877</name>
</gene>
<dbReference type="Gene3D" id="3.40.50.300">
    <property type="entry name" value="P-loop containing nucleotide triphosphate hydrolases"/>
    <property type="match status" value="1"/>
</dbReference>
<dbReference type="EMBL" id="JAGTJQ010000012">
    <property type="protein sequence ID" value="KAH7016329.1"/>
    <property type="molecule type" value="Genomic_DNA"/>
</dbReference>
<dbReference type="InterPro" id="IPR027417">
    <property type="entry name" value="P-loop_NTPase"/>
</dbReference>
<dbReference type="PANTHER" id="PTHR35205:SF1">
    <property type="entry name" value="ZU5 DOMAIN-CONTAINING PROTEIN"/>
    <property type="match status" value="1"/>
</dbReference>
<dbReference type="GO" id="GO:0043531">
    <property type="term" value="F:ADP binding"/>
    <property type="evidence" value="ECO:0007669"/>
    <property type="project" value="InterPro"/>
</dbReference>
<dbReference type="RefSeq" id="XP_046005953.1">
    <property type="nucleotide sequence ID" value="XM_046159683.1"/>
</dbReference>
<proteinExistence type="predicted"/>
<dbReference type="GO" id="GO:0016787">
    <property type="term" value="F:hydrolase activity"/>
    <property type="evidence" value="ECO:0007669"/>
    <property type="project" value="UniProtKB-KW"/>
</dbReference>
<keyword evidence="2" id="KW-0378">Hydrolase</keyword>
<sequence length="464" mass="52062">MAEHTQIAFGDRNRGVQVGLNSGSITNEFHVPPERPETPPKPCLTIPFRRDADFVNRDTLLDQIQDACSRPASRVALVGLGGVGKSQLAIEYAYRTNDVATQKSRPTWVFWIHAETRARVEEGFRALADTVKLPGRKQPDADVLQLVEQWLRGIENGPWLLILDNADNVSVLFDTERGSTSAANATVANDSRGRALWTYLPQSSHGSILITTRNEKVAEKLTGGGKSIRVQPMDKEHALTLLKKKTGNKPDMENGVALVEALEYIPLAISQAGAYIRQQAPRTPRTPIRKYLEDFQKNEQRKFSLLNRDEGDLRRDRDASNSVIVTWQISFESIRSERPSAADLLSLMSFFDRPGIPESLVRPLGYLSSKDRDTHYSESERNEEDSDIDERSDFGSESNSSSASSASEDSVGQSFEDDLQMLRSYSLISMDETGEVFEMHSLVQLATRRWLSTEERVELFRNSL</sequence>
<dbReference type="AlphaFoldDB" id="A0A9P9BJT2"/>
<feature type="compositionally biased region" description="Low complexity" evidence="1">
    <location>
        <begin position="395"/>
        <end position="413"/>
    </location>
</feature>
<dbReference type="Proteomes" id="UP000756346">
    <property type="component" value="Unassembled WGS sequence"/>
</dbReference>
<evidence type="ECO:0000256" key="1">
    <source>
        <dbReference type="SAM" id="MobiDB-lite"/>
    </source>
</evidence>
<evidence type="ECO:0000313" key="2">
    <source>
        <dbReference type="EMBL" id="KAH7016329.1"/>
    </source>
</evidence>
<reference evidence="2" key="1">
    <citation type="journal article" date="2021" name="Nat. Commun.">
        <title>Genetic determinants of endophytism in the Arabidopsis root mycobiome.</title>
        <authorList>
            <person name="Mesny F."/>
            <person name="Miyauchi S."/>
            <person name="Thiergart T."/>
            <person name="Pickel B."/>
            <person name="Atanasova L."/>
            <person name="Karlsson M."/>
            <person name="Huettel B."/>
            <person name="Barry K.W."/>
            <person name="Haridas S."/>
            <person name="Chen C."/>
            <person name="Bauer D."/>
            <person name="Andreopoulos W."/>
            <person name="Pangilinan J."/>
            <person name="LaButti K."/>
            <person name="Riley R."/>
            <person name="Lipzen A."/>
            <person name="Clum A."/>
            <person name="Drula E."/>
            <person name="Henrissat B."/>
            <person name="Kohler A."/>
            <person name="Grigoriev I.V."/>
            <person name="Martin F.M."/>
            <person name="Hacquard S."/>
        </authorList>
    </citation>
    <scope>NUCLEOTIDE SEQUENCE</scope>
    <source>
        <strain evidence="2">MPI-CAGE-CH-0230</strain>
    </source>
</reference>
<keyword evidence="3" id="KW-1185">Reference proteome</keyword>
<evidence type="ECO:0000313" key="3">
    <source>
        <dbReference type="Proteomes" id="UP000756346"/>
    </source>
</evidence>
<feature type="compositionally biased region" description="Basic and acidic residues" evidence="1">
    <location>
        <begin position="371"/>
        <end position="380"/>
    </location>
</feature>
<dbReference type="GeneID" id="70189229"/>
<accession>A0A9P9BJT2</accession>
<comment type="caution">
    <text evidence="2">The sequence shown here is derived from an EMBL/GenBank/DDBJ whole genome shotgun (WGS) entry which is preliminary data.</text>
</comment>
<protein>
    <submittedName>
        <fullName evidence="2">P-loop containing nucleoside triphosphate hydrolase protein</fullName>
    </submittedName>
</protein>
<dbReference type="PANTHER" id="PTHR35205">
    <property type="entry name" value="NB-ARC AND TPR DOMAIN PROTEIN"/>
    <property type="match status" value="1"/>
</dbReference>
<name>A0A9P9BJT2_9PEZI</name>
<organism evidence="2 3">
    <name type="scientific">Microdochium trichocladiopsis</name>
    <dbReference type="NCBI Taxonomy" id="1682393"/>
    <lineage>
        <taxon>Eukaryota</taxon>
        <taxon>Fungi</taxon>
        <taxon>Dikarya</taxon>
        <taxon>Ascomycota</taxon>
        <taxon>Pezizomycotina</taxon>
        <taxon>Sordariomycetes</taxon>
        <taxon>Xylariomycetidae</taxon>
        <taxon>Xylariales</taxon>
        <taxon>Microdochiaceae</taxon>
        <taxon>Microdochium</taxon>
    </lineage>
</organism>